<dbReference type="OrthoDB" id="163843at2157"/>
<dbReference type="AlphaFoldDB" id="A0A7D5TE37"/>
<feature type="compositionally biased region" description="Basic and acidic residues" evidence="1">
    <location>
        <begin position="127"/>
        <end position="138"/>
    </location>
</feature>
<feature type="compositionally biased region" description="Acidic residues" evidence="1">
    <location>
        <begin position="117"/>
        <end position="126"/>
    </location>
</feature>
<dbReference type="Pfam" id="PF19701">
    <property type="entry name" value="DUF6199"/>
    <property type="match status" value="1"/>
</dbReference>
<gene>
    <name evidence="3" type="ORF">HZS55_16855</name>
</gene>
<dbReference type="InterPro" id="IPR045679">
    <property type="entry name" value="DUF6199"/>
</dbReference>
<dbReference type="GeneID" id="56079568"/>
<feature type="region of interest" description="Disordered" evidence="1">
    <location>
        <begin position="75"/>
        <end position="138"/>
    </location>
</feature>
<evidence type="ECO:0000256" key="1">
    <source>
        <dbReference type="SAM" id="MobiDB-lite"/>
    </source>
</evidence>
<dbReference type="EMBL" id="CP058910">
    <property type="protein sequence ID" value="QLH78856.1"/>
    <property type="molecule type" value="Genomic_DNA"/>
</dbReference>
<organism evidence="3 4">
    <name type="scientific">Halosimplex rubrum</name>
    <dbReference type="NCBI Taxonomy" id="869889"/>
    <lineage>
        <taxon>Archaea</taxon>
        <taxon>Methanobacteriati</taxon>
        <taxon>Methanobacteriota</taxon>
        <taxon>Stenosarchaea group</taxon>
        <taxon>Halobacteria</taxon>
        <taxon>Halobacteriales</taxon>
        <taxon>Haloarculaceae</taxon>
        <taxon>Halosimplex</taxon>
    </lineage>
</organism>
<evidence type="ECO:0000313" key="3">
    <source>
        <dbReference type="EMBL" id="QLH78856.1"/>
    </source>
</evidence>
<dbReference type="RefSeq" id="WP_179908734.1">
    <property type="nucleotide sequence ID" value="NZ_CP058910.1"/>
</dbReference>
<keyword evidence="4" id="KW-1185">Reference proteome</keyword>
<evidence type="ECO:0000259" key="2">
    <source>
        <dbReference type="Pfam" id="PF19701"/>
    </source>
</evidence>
<dbReference type="KEGG" id="hrr:HZS55_16855"/>
<evidence type="ECO:0000313" key="4">
    <source>
        <dbReference type="Proteomes" id="UP000509667"/>
    </source>
</evidence>
<dbReference type="Proteomes" id="UP000509667">
    <property type="component" value="Chromosome"/>
</dbReference>
<proteinExistence type="predicted"/>
<sequence>MIPAGLRKVAYASIALKGLFATVAPRLSARIAATLSLPGFENTGELEPTDWYVRAVRATGVGMLAAGGTALLLESRAESASEDDDSTGANFDGIDRIDTPEDDTDAGDAADVTVDIGTEDDADTDAAETRDDTESADE</sequence>
<feature type="domain" description="DUF6199" evidence="2">
    <location>
        <begin position="17"/>
        <end position="72"/>
    </location>
</feature>
<name>A0A7D5TE37_9EURY</name>
<protein>
    <recommendedName>
        <fullName evidence="2">DUF6199 domain-containing protein</fullName>
    </recommendedName>
</protein>
<reference evidence="3 4" key="1">
    <citation type="submission" date="2020-07" db="EMBL/GenBank/DDBJ databases">
        <title>Halosimplex pelagicum sp. nov. and Halosimplex rubrum sp. nov., isolated from salted brown alga Laminaria, and emended description of the genus Halosimplex.</title>
        <authorList>
            <person name="Cui H."/>
        </authorList>
    </citation>
    <scope>NUCLEOTIDE SEQUENCE [LARGE SCALE GENOMIC DNA]</scope>
    <source>
        <strain evidence="3 4">R27</strain>
    </source>
</reference>
<accession>A0A7D5TE37</accession>